<keyword evidence="1" id="KW-0472">Membrane</keyword>
<accession>A0A316ZCC0</accession>
<gene>
    <name evidence="2" type="ORF">FA09DRAFT_306887</name>
</gene>
<name>A0A316ZCC0_9BASI</name>
<feature type="transmembrane region" description="Helical" evidence="1">
    <location>
        <begin position="82"/>
        <end position="100"/>
    </location>
</feature>
<dbReference type="InterPro" id="IPR010721">
    <property type="entry name" value="UstE-like"/>
</dbReference>
<feature type="transmembrane region" description="Helical" evidence="1">
    <location>
        <begin position="6"/>
        <end position="30"/>
    </location>
</feature>
<organism evidence="2 3">
    <name type="scientific">Tilletiopsis washingtonensis</name>
    <dbReference type="NCBI Taxonomy" id="58919"/>
    <lineage>
        <taxon>Eukaryota</taxon>
        <taxon>Fungi</taxon>
        <taxon>Dikarya</taxon>
        <taxon>Basidiomycota</taxon>
        <taxon>Ustilaginomycotina</taxon>
        <taxon>Exobasidiomycetes</taxon>
        <taxon>Entylomatales</taxon>
        <taxon>Entylomatales incertae sedis</taxon>
        <taxon>Tilletiopsis</taxon>
    </lineage>
</organism>
<evidence type="ECO:0000313" key="2">
    <source>
        <dbReference type="EMBL" id="PWN98664.1"/>
    </source>
</evidence>
<sequence length="294" mass="32319">MLQPGLRALIPTIGFIFAGQTLAAVPAVAYKTEKYYDLSGSLGFISAVGFSLYGPALVDKYLRGNTLAVLPSMRSFAPRQLIASGLVLLWAARLGSFLYQRIQKSGKDERFDEIKQSPPKFFGAWMMQAAWISLTAMPVWLINAVPARMHPALGAWDAVALGIWAAGWGLEVVADRQKSAWRARKDAGEHNEGFNHDGVWTWSRHPNYAGEVTLWFGQFLLAAGVLRGASAAGFGPWSVGLAASSPVLEYCLIRFISGVPMVEKNMDKKLKDDAEYKKYKATVPCFWPFIGPVN</sequence>
<dbReference type="PANTHER" id="PTHR32251">
    <property type="entry name" value="3-OXO-5-ALPHA-STEROID 4-DEHYDROGENASE"/>
    <property type="match status" value="1"/>
</dbReference>
<dbReference type="OrthoDB" id="67965at2759"/>
<feature type="transmembrane region" description="Helical" evidence="1">
    <location>
        <begin position="42"/>
        <end position="62"/>
    </location>
</feature>
<reference evidence="2 3" key="1">
    <citation type="journal article" date="2018" name="Mol. Biol. Evol.">
        <title>Broad Genomic Sampling Reveals a Smut Pathogenic Ancestry of the Fungal Clade Ustilaginomycotina.</title>
        <authorList>
            <person name="Kijpornyongpan T."/>
            <person name="Mondo S.J."/>
            <person name="Barry K."/>
            <person name="Sandor L."/>
            <person name="Lee J."/>
            <person name="Lipzen A."/>
            <person name="Pangilinan J."/>
            <person name="LaButti K."/>
            <person name="Hainaut M."/>
            <person name="Henrissat B."/>
            <person name="Grigoriev I.V."/>
            <person name="Spatafora J.W."/>
            <person name="Aime M.C."/>
        </authorList>
    </citation>
    <scope>NUCLEOTIDE SEQUENCE [LARGE SCALE GENOMIC DNA]</scope>
    <source>
        <strain evidence="2 3">MCA 4186</strain>
    </source>
</reference>
<dbReference type="RefSeq" id="XP_025598943.1">
    <property type="nucleotide sequence ID" value="XM_025740545.1"/>
</dbReference>
<keyword evidence="1" id="KW-0812">Transmembrane</keyword>
<dbReference type="GO" id="GO:0016020">
    <property type="term" value="C:membrane"/>
    <property type="evidence" value="ECO:0007669"/>
    <property type="project" value="TreeGrafter"/>
</dbReference>
<feature type="transmembrane region" description="Helical" evidence="1">
    <location>
        <begin position="121"/>
        <end position="141"/>
    </location>
</feature>
<protein>
    <submittedName>
        <fullName evidence="2">DUF1295-domain-containing protein</fullName>
    </submittedName>
</protein>
<dbReference type="EMBL" id="KZ819290">
    <property type="protein sequence ID" value="PWN98664.1"/>
    <property type="molecule type" value="Genomic_DNA"/>
</dbReference>
<feature type="transmembrane region" description="Helical" evidence="1">
    <location>
        <begin position="153"/>
        <end position="174"/>
    </location>
</feature>
<dbReference type="PANTHER" id="PTHR32251:SF17">
    <property type="entry name" value="STEROID 5-ALPHA REDUCTASE C-TERMINAL DOMAIN-CONTAINING PROTEIN"/>
    <property type="match status" value="1"/>
</dbReference>
<keyword evidence="3" id="KW-1185">Reference proteome</keyword>
<dbReference type="Proteomes" id="UP000245946">
    <property type="component" value="Unassembled WGS sequence"/>
</dbReference>
<dbReference type="Gene3D" id="1.20.120.1630">
    <property type="match status" value="1"/>
</dbReference>
<dbReference type="AlphaFoldDB" id="A0A316ZCC0"/>
<evidence type="ECO:0000256" key="1">
    <source>
        <dbReference type="SAM" id="Phobius"/>
    </source>
</evidence>
<keyword evidence="1" id="KW-1133">Transmembrane helix</keyword>
<evidence type="ECO:0000313" key="3">
    <source>
        <dbReference type="Proteomes" id="UP000245946"/>
    </source>
</evidence>
<proteinExistence type="predicted"/>
<dbReference type="GeneID" id="37268091"/>
<dbReference type="Pfam" id="PF06966">
    <property type="entry name" value="DUF1295"/>
    <property type="match status" value="1"/>
</dbReference>